<proteinExistence type="predicted"/>
<keyword evidence="3" id="KW-0966">Cell projection</keyword>
<feature type="signal peptide" evidence="1">
    <location>
        <begin position="1"/>
        <end position="22"/>
    </location>
</feature>
<dbReference type="RefSeq" id="WP_051646021.1">
    <property type="nucleotide sequence ID" value="NZ_BNAB01000002.1"/>
</dbReference>
<keyword evidence="1" id="KW-0732">Signal</keyword>
<dbReference type="AlphaFoldDB" id="A0AAN4UPQ2"/>
<evidence type="ECO:0000313" key="5">
    <source>
        <dbReference type="Proteomes" id="UP000634647"/>
    </source>
</evidence>
<reference evidence="2" key="1">
    <citation type="journal article" date="2014" name="Int. J. Syst. Evol. Microbiol.">
        <title>Complete genome sequence of Corynebacterium casei LMG S-19264T (=DSM 44701T), isolated from a smear-ripened cheese.</title>
        <authorList>
            <consortium name="US DOE Joint Genome Institute (JGI-PGF)"/>
            <person name="Walter F."/>
            <person name="Albersmeier A."/>
            <person name="Kalinowski J."/>
            <person name="Ruckert C."/>
        </authorList>
    </citation>
    <scope>NUCLEOTIDE SEQUENCE</scope>
    <source>
        <strain evidence="2">CGMCC 1.10859</strain>
    </source>
</reference>
<reference evidence="2" key="3">
    <citation type="submission" date="2023-06" db="EMBL/GenBank/DDBJ databases">
        <authorList>
            <person name="Sun Q."/>
            <person name="Zhou Y."/>
        </authorList>
    </citation>
    <scope>NUCLEOTIDE SEQUENCE</scope>
    <source>
        <strain evidence="2">CGMCC 1.10859</strain>
    </source>
</reference>
<dbReference type="Proteomes" id="UP000199541">
    <property type="component" value="Unassembled WGS sequence"/>
</dbReference>
<dbReference type="SUPFAM" id="SSF158791">
    <property type="entry name" value="MgtE N-terminal domain-like"/>
    <property type="match status" value="1"/>
</dbReference>
<keyword evidence="3" id="KW-0282">Flagellum</keyword>
<comment type="caution">
    <text evidence="2">The sequence shown here is derived from an EMBL/GenBank/DDBJ whole genome shotgun (WGS) entry which is preliminary data.</text>
</comment>
<gene>
    <name evidence="2" type="ORF">GCM10008024_06050</name>
    <name evidence="3" type="ORF">SAMN05444006_102270</name>
</gene>
<evidence type="ECO:0000256" key="1">
    <source>
        <dbReference type="SAM" id="SignalP"/>
    </source>
</evidence>
<dbReference type="Proteomes" id="UP000634647">
    <property type="component" value="Unassembled WGS sequence"/>
</dbReference>
<evidence type="ECO:0000313" key="2">
    <source>
        <dbReference type="EMBL" id="GHD99284.1"/>
    </source>
</evidence>
<dbReference type="EMBL" id="FNOB01000002">
    <property type="protein sequence ID" value="SDW29739.1"/>
    <property type="molecule type" value="Genomic_DNA"/>
</dbReference>
<evidence type="ECO:0000313" key="3">
    <source>
        <dbReference type="EMBL" id="SDW29739.1"/>
    </source>
</evidence>
<evidence type="ECO:0000313" key="4">
    <source>
        <dbReference type="Proteomes" id="UP000199541"/>
    </source>
</evidence>
<protein>
    <submittedName>
        <fullName evidence="3">Flagellar motility protein MotE, a chaperone for MotC folding</fullName>
    </submittedName>
</protein>
<sequence>MVTVTPFKLMIGLLAVAGAAKAATSLPIARQDTAPARLILAAASAPASAPAPAAAAAKAGGQPAKAEAVVPAATAVAPSAPAKCQTPEEILQSFQQERALIDRQKAALAAREAKLSLARQGVDTETQRLKALKAEVAGLLKKATAAHDADLERLVKLYQTMKPQDAAAILNSSDLEVTVMVLSTMNERKAAPIMAQMAPDRVRAVSKIILERAKLPGDQNVVRVKLND</sequence>
<dbReference type="EMBL" id="BNAB01000002">
    <property type="protein sequence ID" value="GHD99284.1"/>
    <property type="molecule type" value="Genomic_DNA"/>
</dbReference>
<keyword evidence="3" id="KW-0969">Cilium</keyword>
<reference evidence="3 4" key="2">
    <citation type="submission" date="2016-10" db="EMBL/GenBank/DDBJ databases">
        <authorList>
            <person name="Varghese N."/>
            <person name="Submissions S."/>
        </authorList>
    </citation>
    <scope>NUCLEOTIDE SEQUENCE [LARGE SCALE GENOMIC DNA]</scope>
    <source>
        <strain evidence="3 4">DSM 24802</strain>
    </source>
</reference>
<organism evidence="2 5">
    <name type="scientific">Allgaiera indica</name>
    <dbReference type="NCBI Taxonomy" id="765699"/>
    <lineage>
        <taxon>Bacteria</taxon>
        <taxon>Pseudomonadati</taxon>
        <taxon>Pseudomonadota</taxon>
        <taxon>Alphaproteobacteria</taxon>
        <taxon>Rhodobacterales</taxon>
        <taxon>Paracoccaceae</taxon>
        <taxon>Allgaiera</taxon>
    </lineage>
</organism>
<accession>A0AAN4UPQ2</accession>
<feature type="chain" id="PRO_5042921698" evidence="1">
    <location>
        <begin position="23"/>
        <end position="228"/>
    </location>
</feature>
<name>A0AAN4UPQ2_9RHOB</name>
<keyword evidence="4" id="KW-1185">Reference proteome</keyword>